<organism evidence="2">
    <name type="scientific">freshwater metagenome</name>
    <dbReference type="NCBI Taxonomy" id="449393"/>
    <lineage>
        <taxon>unclassified sequences</taxon>
        <taxon>metagenomes</taxon>
        <taxon>ecological metagenomes</taxon>
    </lineage>
</organism>
<evidence type="ECO:0000256" key="1">
    <source>
        <dbReference type="ARBA" id="ARBA00006484"/>
    </source>
</evidence>
<dbReference type="AlphaFoldDB" id="A0A6J6FTR5"/>
<evidence type="ECO:0000313" key="2">
    <source>
        <dbReference type="EMBL" id="CAB4592167.1"/>
    </source>
</evidence>
<sequence length="248" mass="26276">MSVPARRVAIINDGSFYVGPPLARDLAERGHDLVIGDPAEGLVTELEALGAHVVAVAGGRRVQDEAVALELADVAVKTFGRIDSAAMFSGRVVTGSILKSQRADLDSVYEGCLVAPYNFLQAILPVMEKQKSGQMLIITSAAGSRPTPGAPLYSSLRAAATMLAKNAAGEMARHNVQVNAVGTNFMDFPEFLRASGANDPEVRKKIEGQVPLGRLGTVEEFGKFCMPFIDGTSQFVTGQYVSFSGGWS</sequence>
<dbReference type="InterPro" id="IPR050259">
    <property type="entry name" value="SDR"/>
</dbReference>
<dbReference type="Gene3D" id="3.40.50.720">
    <property type="entry name" value="NAD(P)-binding Rossmann-like Domain"/>
    <property type="match status" value="1"/>
</dbReference>
<dbReference type="EMBL" id="CAEZUL010000013">
    <property type="protein sequence ID" value="CAB4592167.1"/>
    <property type="molecule type" value="Genomic_DNA"/>
</dbReference>
<accession>A0A6J6FTR5</accession>
<dbReference type="SUPFAM" id="SSF51735">
    <property type="entry name" value="NAD(P)-binding Rossmann-fold domains"/>
    <property type="match status" value="1"/>
</dbReference>
<dbReference type="InterPro" id="IPR002347">
    <property type="entry name" value="SDR_fam"/>
</dbReference>
<dbReference type="PRINTS" id="PR00081">
    <property type="entry name" value="GDHRDH"/>
</dbReference>
<reference evidence="2" key="1">
    <citation type="submission" date="2020-05" db="EMBL/GenBank/DDBJ databases">
        <authorList>
            <person name="Chiriac C."/>
            <person name="Salcher M."/>
            <person name="Ghai R."/>
            <person name="Kavagutti S V."/>
        </authorList>
    </citation>
    <scope>NUCLEOTIDE SEQUENCE</scope>
</reference>
<comment type="similarity">
    <text evidence="1">Belongs to the short-chain dehydrogenases/reductases (SDR) family.</text>
</comment>
<name>A0A6J6FTR5_9ZZZZ</name>
<dbReference type="PANTHER" id="PTHR42879">
    <property type="entry name" value="3-OXOACYL-(ACYL-CARRIER-PROTEIN) REDUCTASE"/>
    <property type="match status" value="1"/>
</dbReference>
<gene>
    <name evidence="2" type="ORF">UFOPK1808_00221</name>
</gene>
<protein>
    <submittedName>
        <fullName evidence="2">Unannotated protein</fullName>
    </submittedName>
</protein>
<dbReference type="Pfam" id="PF13561">
    <property type="entry name" value="adh_short_C2"/>
    <property type="match status" value="1"/>
</dbReference>
<dbReference type="InterPro" id="IPR036291">
    <property type="entry name" value="NAD(P)-bd_dom_sf"/>
</dbReference>
<dbReference type="PANTHER" id="PTHR42879:SF2">
    <property type="entry name" value="3-OXOACYL-[ACYL-CARRIER-PROTEIN] REDUCTASE FABG"/>
    <property type="match status" value="1"/>
</dbReference>
<proteinExistence type="inferred from homology"/>